<proteinExistence type="predicted"/>
<dbReference type="AlphaFoldDB" id="A0A382XD96"/>
<name>A0A382XD96_9ZZZZ</name>
<evidence type="ECO:0000313" key="1">
    <source>
        <dbReference type="EMBL" id="SVD68824.1"/>
    </source>
</evidence>
<feature type="non-terminal residue" evidence="1">
    <location>
        <position position="271"/>
    </location>
</feature>
<gene>
    <name evidence="1" type="ORF">METZ01_LOCUS421678</name>
</gene>
<dbReference type="EMBL" id="UINC01166717">
    <property type="protein sequence ID" value="SVD68824.1"/>
    <property type="molecule type" value="Genomic_DNA"/>
</dbReference>
<protein>
    <submittedName>
        <fullName evidence="1">Uncharacterized protein</fullName>
    </submittedName>
</protein>
<accession>A0A382XD96</accession>
<sequence>YREGDLPLTKVFDVNEMGKLLALTDLIGDYHTLQYGSPRIGAYHPRAKLMPHHMAVLGRAGTPQSRFYYNPVIGLIEPIAYDNSGIKGEGLVLIGSGRRFAEQGNRKSDWMWPLVLFQDKLLFKKYIESLEEITDKSYLDRFFLETKDEAQERLSLLHRDFPFRKLDMKPIFYKNRERIKKQLQPQKSLNIYFDGVSKGDGILHLDIANIHAFPVEVLGVSLDNINIIKPLKDSIVQARQIVGDDDHWDFMHRPGTRNVIRRGWWDNAKET</sequence>
<feature type="non-terminal residue" evidence="1">
    <location>
        <position position="1"/>
    </location>
</feature>
<reference evidence="1" key="1">
    <citation type="submission" date="2018-05" db="EMBL/GenBank/DDBJ databases">
        <authorList>
            <person name="Lanie J.A."/>
            <person name="Ng W.-L."/>
            <person name="Kazmierczak K.M."/>
            <person name="Andrzejewski T.M."/>
            <person name="Davidsen T.M."/>
            <person name="Wayne K.J."/>
            <person name="Tettelin H."/>
            <person name="Glass J.I."/>
            <person name="Rusch D."/>
            <person name="Podicherti R."/>
            <person name="Tsui H.-C.T."/>
            <person name="Winkler M.E."/>
        </authorList>
    </citation>
    <scope>NUCLEOTIDE SEQUENCE</scope>
</reference>
<organism evidence="1">
    <name type="scientific">marine metagenome</name>
    <dbReference type="NCBI Taxonomy" id="408172"/>
    <lineage>
        <taxon>unclassified sequences</taxon>
        <taxon>metagenomes</taxon>
        <taxon>ecological metagenomes</taxon>
    </lineage>
</organism>